<name>A0A1M5XY57_9CLOT</name>
<accession>A0A1M5XY57</accession>
<organism evidence="2 3">
    <name type="scientific">Clostridium intestinale DSM 6191</name>
    <dbReference type="NCBI Taxonomy" id="1121320"/>
    <lineage>
        <taxon>Bacteria</taxon>
        <taxon>Bacillati</taxon>
        <taxon>Bacillota</taxon>
        <taxon>Clostridia</taxon>
        <taxon>Eubacteriales</taxon>
        <taxon>Clostridiaceae</taxon>
        <taxon>Clostridium</taxon>
    </lineage>
</organism>
<feature type="domain" description="Anti-sigma-28 factor FlgM C-terminal" evidence="1">
    <location>
        <begin position="32"/>
        <end position="82"/>
    </location>
</feature>
<dbReference type="InterPro" id="IPR031316">
    <property type="entry name" value="FlgM_C"/>
</dbReference>
<dbReference type="InterPro" id="IPR035890">
    <property type="entry name" value="Anti-sigma-28_factor_FlgM_sf"/>
</dbReference>
<gene>
    <name evidence="2" type="ORF">SAMN02745941_01721</name>
</gene>
<dbReference type="AlphaFoldDB" id="A0A1M5XY57"/>
<dbReference type="EMBL" id="FQXU01000005">
    <property type="protein sequence ID" value="SHI04771.1"/>
    <property type="molecule type" value="Genomic_DNA"/>
</dbReference>
<protein>
    <submittedName>
        <fullName evidence="2">Anti-sigma-28 factor, FlgM family</fullName>
    </submittedName>
</protein>
<proteinExistence type="predicted"/>
<evidence type="ECO:0000313" key="2">
    <source>
        <dbReference type="EMBL" id="SHI04771.1"/>
    </source>
</evidence>
<dbReference type="Pfam" id="PF04316">
    <property type="entry name" value="FlgM"/>
    <property type="match status" value="1"/>
</dbReference>
<evidence type="ECO:0000313" key="3">
    <source>
        <dbReference type="Proteomes" id="UP000184241"/>
    </source>
</evidence>
<dbReference type="Proteomes" id="UP000184241">
    <property type="component" value="Unassembled WGS sequence"/>
</dbReference>
<dbReference type="SUPFAM" id="SSF101498">
    <property type="entry name" value="Anti-sigma factor FlgM"/>
    <property type="match status" value="1"/>
</dbReference>
<reference evidence="2 3" key="1">
    <citation type="submission" date="2016-11" db="EMBL/GenBank/DDBJ databases">
        <authorList>
            <person name="Jaros S."/>
            <person name="Januszkiewicz K."/>
            <person name="Wedrychowicz H."/>
        </authorList>
    </citation>
    <scope>NUCLEOTIDE SEQUENCE [LARGE SCALE GENOMIC DNA]</scope>
    <source>
        <strain evidence="2 3">DSM 6191</strain>
    </source>
</reference>
<evidence type="ECO:0000259" key="1">
    <source>
        <dbReference type="Pfam" id="PF04316"/>
    </source>
</evidence>
<sequence>MNIKGVSQTNINAYHNVSRKKIENKQIEGVKDKVEISEAAKTLQSYGIEELKDNTKRIEEIKKQLANGTYKPTAKAISRAMYNVMKGKDF</sequence>
<dbReference type="RefSeq" id="WP_073018607.1">
    <property type="nucleotide sequence ID" value="NZ_FQXU01000005.1"/>
</dbReference>